<reference evidence="2" key="1">
    <citation type="journal article" date="2014" name="Int. J. Syst. Evol. Microbiol.">
        <title>Complete genome sequence of Corynebacterium casei LMG S-19264T (=DSM 44701T), isolated from a smear-ripened cheese.</title>
        <authorList>
            <consortium name="US DOE Joint Genome Institute (JGI-PGF)"/>
            <person name="Walter F."/>
            <person name="Albersmeier A."/>
            <person name="Kalinowski J."/>
            <person name="Ruckert C."/>
        </authorList>
    </citation>
    <scope>NUCLEOTIDE SEQUENCE</scope>
    <source>
        <strain evidence="2">KCTC 42731</strain>
    </source>
</reference>
<accession>A0A919BR85</accession>
<dbReference type="Proteomes" id="UP000623842">
    <property type="component" value="Unassembled WGS sequence"/>
</dbReference>
<dbReference type="EMBL" id="BNCK01000013">
    <property type="protein sequence ID" value="GHG06653.1"/>
    <property type="molecule type" value="Genomic_DNA"/>
</dbReference>
<evidence type="ECO:0000313" key="3">
    <source>
        <dbReference type="Proteomes" id="UP000623842"/>
    </source>
</evidence>
<keyword evidence="1" id="KW-0732">Signal</keyword>
<evidence type="ECO:0008006" key="4">
    <source>
        <dbReference type="Google" id="ProtNLM"/>
    </source>
</evidence>
<proteinExistence type="predicted"/>
<dbReference type="Pfam" id="PF12514">
    <property type="entry name" value="DUF3718"/>
    <property type="match status" value="1"/>
</dbReference>
<dbReference type="AlphaFoldDB" id="A0A919BR85"/>
<protein>
    <recommendedName>
        <fullName evidence="4">DUF3718 domain-containing protein</fullName>
    </recommendedName>
</protein>
<comment type="caution">
    <text evidence="2">The sequence shown here is derived from an EMBL/GenBank/DDBJ whole genome shotgun (WGS) entry which is preliminary data.</text>
</comment>
<evidence type="ECO:0000313" key="2">
    <source>
        <dbReference type="EMBL" id="GHG06653.1"/>
    </source>
</evidence>
<gene>
    <name evidence="2" type="ORF">GCM10017161_40440</name>
</gene>
<feature type="signal peptide" evidence="1">
    <location>
        <begin position="1"/>
        <end position="42"/>
    </location>
</feature>
<name>A0A919BR85_9GAMM</name>
<evidence type="ECO:0000256" key="1">
    <source>
        <dbReference type="SAM" id="SignalP"/>
    </source>
</evidence>
<reference evidence="2" key="2">
    <citation type="submission" date="2020-09" db="EMBL/GenBank/DDBJ databases">
        <authorList>
            <person name="Sun Q."/>
            <person name="Kim S."/>
        </authorList>
    </citation>
    <scope>NUCLEOTIDE SEQUENCE</scope>
    <source>
        <strain evidence="2">KCTC 42731</strain>
    </source>
</reference>
<feature type="chain" id="PRO_5036974591" description="DUF3718 domain-containing protein" evidence="1">
    <location>
        <begin position="43"/>
        <end position="135"/>
    </location>
</feature>
<sequence length="135" mass="14733">MVFSFNKLINAFKVIKMKKLLLVSTITALTMTSIVSAPKAQANNVAQSLCEYVAADDKKRMRTFLKTNKIKIRSVFNGIECNGKNLLVFASERGSVETGSLIVSKLPKKIVSDNLADIQNGAQPLIDAANERVSS</sequence>
<dbReference type="InterPro" id="IPR022193">
    <property type="entry name" value="DUF3718"/>
</dbReference>
<organism evidence="2 3">
    <name type="scientific">Thalassotalea marina</name>
    <dbReference type="NCBI Taxonomy" id="1673741"/>
    <lineage>
        <taxon>Bacteria</taxon>
        <taxon>Pseudomonadati</taxon>
        <taxon>Pseudomonadota</taxon>
        <taxon>Gammaproteobacteria</taxon>
        <taxon>Alteromonadales</taxon>
        <taxon>Colwelliaceae</taxon>
        <taxon>Thalassotalea</taxon>
    </lineage>
</organism>
<keyword evidence="3" id="KW-1185">Reference proteome</keyword>